<feature type="transmembrane region" description="Helical" evidence="1">
    <location>
        <begin position="74"/>
        <end position="93"/>
    </location>
</feature>
<keyword evidence="1" id="KW-0812">Transmembrane</keyword>
<evidence type="ECO:0000313" key="3">
    <source>
        <dbReference type="Proteomes" id="UP000294564"/>
    </source>
</evidence>
<dbReference type="EMBL" id="SLXM01000010">
    <property type="protein sequence ID" value="TCP22973.1"/>
    <property type="molecule type" value="Genomic_DNA"/>
</dbReference>
<protein>
    <submittedName>
        <fullName evidence="2">Uncharacterized protein</fullName>
    </submittedName>
</protein>
<gene>
    <name evidence="2" type="ORF">EV195_110104</name>
</gene>
<evidence type="ECO:0000313" key="2">
    <source>
        <dbReference type="EMBL" id="TCP22973.1"/>
    </source>
</evidence>
<comment type="caution">
    <text evidence="2">The sequence shown here is derived from an EMBL/GenBank/DDBJ whole genome shotgun (WGS) entry which is preliminary data.</text>
</comment>
<proteinExistence type="predicted"/>
<keyword evidence="1" id="KW-0472">Membrane</keyword>
<feature type="transmembrane region" description="Helical" evidence="1">
    <location>
        <begin position="113"/>
        <end position="129"/>
    </location>
</feature>
<keyword evidence="3" id="KW-1185">Reference proteome</keyword>
<dbReference type="Proteomes" id="UP000294564">
    <property type="component" value="Unassembled WGS sequence"/>
</dbReference>
<accession>A0A4R2NMR5</accession>
<name>A0A4R2NMR5_9FLAO</name>
<evidence type="ECO:0000256" key="1">
    <source>
        <dbReference type="SAM" id="Phobius"/>
    </source>
</evidence>
<keyword evidence="1" id="KW-1133">Transmembrane helix</keyword>
<feature type="transmembrane region" description="Helical" evidence="1">
    <location>
        <begin position="30"/>
        <end position="54"/>
    </location>
</feature>
<feature type="transmembrane region" description="Helical" evidence="1">
    <location>
        <begin position="7"/>
        <end position="24"/>
    </location>
</feature>
<organism evidence="2 3">
    <name type="scientific">Tenacibaculum skagerrakense</name>
    <dbReference type="NCBI Taxonomy" id="186571"/>
    <lineage>
        <taxon>Bacteria</taxon>
        <taxon>Pseudomonadati</taxon>
        <taxon>Bacteroidota</taxon>
        <taxon>Flavobacteriia</taxon>
        <taxon>Flavobacteriales</taxon>
        <taxon>Flavobacteriaceae</taxon>
        <taxon>Tenacibaculum</taxon>
    </lineage>
</organism>
<dbReference type="AlphaFoldDB" id="A0A4R2NMR5"/>
<sequence>MKMRKIISLITLVCFILFWIFSFIEFESSIMIVVLLISLLVSIKTFKVIMFYYLKNKRKKLGELELFTGKYRDFLISIVVVALLYFSTKYSYLIDFAPTKFLNYFFDISRNPLPYFIISLACLIGMFLTNNHVFYITESGLITFGNYFESYFWNDFIEFSIIEEQSLIRFKKKNNKFLFVKFEESYFEENKEEILKVLNKNILYV</sequence>
<reference evidence="2 3" key="1">
    <citation type="submission" date="2019-03" db="EMBL/GenBank/DDBJ databases">
        <title>Genomic Encyclopedia of Type Strains, Phase IV (KMG-IV): sequencing the most valuable type-strain genomes for metagenomic binning, comparative biology and taxonomic classification.</title>
        <authorList>
            <person name="Goeker M."/>
        </authorList>
    </citation>
    <scope>NUCLEOTIDE SEQUENCE [LARGE SCALE GENOMIC DNA]</scope>
    <source>
        <strain evidence="2 3">DSM 14836</strain>
    </source>
</reference>